<accession>A0A1J5TKZ1</accession>
<keyword evidence="8" id="KW-0413">Isomerase</keyword>
<evidence type="ECO:0000256" key="5">
    <source>
        <dbReference type="ARBA" id="ARBA00023029"/>
    </source>
</evidence>
<dbReference type="FunFam" id="3.30.1360.40:FF:000002">
    <property type="entry name" value="DNA gyrase subunit A"/>
    <property type="match status" value="1"/>
</dbReference>
<dbReference type="Gene3D" id="2.120.10.90">
    <property type="entry name" value="DNA gyrase/topoisomerase IV, subunit A, C-terminal"/>
    <property type="match status" value="1"/>
</dbReference>
<comment type="catalytic activity">
    <reaction evidence="1">
        <text>ATP-dependent breakage, passage and rejoining of double-stranded DNA.</text>
        <dbReference type="EC" id="5.6.2.2"/>
    </reaction>
</comment>
<evidence type="ECO:0000256" key="3">
    <source>
        <dbReference type="ARBA" id="ARBA00012895"/>
    </source>
</evidence>
<dbReference type="EC" id="5.6.2.2" evidence="3"/>
<dbReference type="InterPro" id="IPR013758">
    <property type="entry name" value="Topo_IIA_A/C_ab"/>
</dbReference>
<proteinExistence type="inferred from homology"/>
<keyword evidence="7" id="KW-0472">Membrane</keyword>
<dbReference type="GO" id="GO:0006265">
    <property type="term" value="P:DNA topological change"/>
    <property type="evidence" value="ECO:0007669"/>
    <property type="project" value="InterPro"/>
</dbReference>
<dbReference type="Proteomes" id="UP000183615">
    <property type="component" value="Unassembled WGS sequence"/>
</dbReference>
<dbReference type="CDD" id="cd00187">
    <property type="entry name" value="TOP4c"/>
    <property type="match status" value="1"/>
</dbReference>
<dbReference type="GO" id="GO:0005524">
    <property type="term" value="F:ATP binding"/>
    <property type="evidence" value="ECO:0007669"/>
    <property type="project" value="InterPro"/>
</dbReference>
<protein>
    <recommendedName>
        <fullName evidence="3">DNA topoisomerase (ATP-hydrolyzing)</fullName>
        <ecNumber evidence="3">5.6.2.2</ecNumber>
    </recommendedName>
</protein>
<dbReference type="InterPro" id="IPR002205">
    <property type="entry name" value="Topo_IIA_dom_A"/>
</dbReference>
<evidence type="ECO:0000256" key="1">
    <source>
        <dbReference type="ARBA" id="ARBA00000185"/>
    </source>
</evidence>
<evidence type="ECO:0000256" key="7">
    <source>
        <dbReference type="ARBA" id="ARBA00023136"/>
    </source>
</evidence>
<name>A0A1J5TKZ1_9ARCH</name>
<dbReference type="Gene3D" id="3.30.1360.40">
    <property type="match status" value="1"/>
</dbReference>
<evidence type="ECO:0000313" key="12">
    <source>
        <dbReference type="EMBL" id="OIR22714.1"/>
    </source>
</evidence>
<dbReference type="SUPFAM" id="SSF101904">
    <property type="entry name" value="GyrA/ParC C-terminal domain-like"/>
    <property type="match status" value="1"/>
</dbReference>
<dbReference type="InterPro" id="IPR035516">
    <property type="entry name" value="Gyrase/topoIV_suA_C"/>
</dbReference>
<dbReference type="SMART" id="SM00434">
    <property type="entry name" value="TOP4c"/>
    <property type="match status" value="1"/>
</dbReference>
<dbReference type="GO" id="GO:0003918">
    <property type="term" value="F:DNA topoisomerase type II (double strand cut, ATP-hydrolyzing) activity"/>
    <property type="evidence" value="ECO:0007669"/>
    <property type="project" value="UniProtKB-EC"/>
</dbReference>
<keyword evidence="6" id="KW-0238">DNA-binding</keyword>
<comment type="similarity">
    <text evidence="2">Belongs to the type II topoisomerase GyrA/ParC subunit family.</text>
</comment>
<comment type="caution">
    <text evidence="11">The sequence shown here is derived from an EMBL/GenBank/DDBJ whole genome shotgun (WGS) entry which is preliminary data.</text>
</comment>
<evidence type="ECO:0000256" key="4">
    <source>
        <dbReference type="ARBA" id="ARBA00022475"/>
    </source>
</evidence>
<evidence type="ECO:0000313" key="13">
    <source>
        <dbReference type="Proteomes" id="UP000183615"/>
    </source>
</evidence>
<feature type="domain" description="Topo IIA-type catalytic" evidence="10">
    <location>
        <begin position="18"/>
        <end position="481"/>
    </location>
</feature>
<feature type="coiled-coil region" evidence="9">
    <location>
        <begin position="409"/>
        <end position="471"/>
    </location>
</feature>
<dbReference type="SUPFAM" id="SSF56719">
    <property type="entry name" value="Type II DNA topoisomerase"/>
    <property type="match status" value="1"/>
</dbReference>
<dbReference type="FunFam" id="3.90.199.10:FF:000001">
    <property type="entry name" value="DNA gyrase subunit A"/>
    <property type="match status" value="1"/>
</dbReference>
<gene>
    <name evidence="11" type="ORF">BET99_01975</name>
    <name evidence="12" type="ORF">BET99_03830</name>
</gene>
<dbReference type="Pfam" id="PF03989">
    <property type="entry name" value="DNA_gyraseA_C"/>
    <property type="match status" value="6"/>
</dbReference>
<evidence type="ECO:0000256" key="2">
    <source>
        <dbReference type="ARBA" id="ARBA00008263"/>
    </source>
</evidence>
<dbReference type="Gene3D" id="1.10.268.10">
    <property type="entry name" value="Topoisomerase, domain 3"/>
    <property type="match status" value="1"/>
</dbReference>
<dbReference type="Gene3D" id="3.90.199.10">
    <property type="entry name" value="Topoisomerase II, domain 5"/>
    <property type="match status" value="1"/>
</dbReference>
<evidence type="ECO:0000259" key="10">
    <source>
        <dbReference type="PROSITE" id="PS52040"/>
    </source>
</evidence>
<keyword evidence="9" id="KW-0175">Coiled coil</keyword>
<dbReference type="Pfam" id="PF00521">
    <property type="entry name" value="DNA_topoisoIV"/>
    <property type="match status" value="1"/>
</dbReference>
<dbReference type="InterPro" id="IPR013760">
    <property type="entry name" value="Topo_IIA-like_dom_sf"/>
</dbReference>
<organism evidence="11 13">
    <name type="scientific">Marine Group III euryarchaeote CG-Epi2</name>
    <dbReference type="NCBI Taxonomy" id="1888996"/>
    <lineage>
        <taxon>Archaea</taxon>
        <taxon>Methanobacteriati</taxon>
        <taxon>Thermoplasmatota</taxon>
        <taxon>Thermoplasmata</taxon>
        <taxon>Candidatus Thermoprofundales</taxon>
    </lineage>
</organism>
<dbReference type="NCBIfam" id="NF004043">
    <property type="entry name" value="PRK05560.1"/>
    <property type="match status" value="1"/>
</dbReference>
<dbReference type="NCBIfam" id="TIGR01063">
    <property type="entry name" value="gyrA"/>
    <property type="match status" value="1"/>
</dbReference>
<evidence type="ECO:0000256" key="8">
    <source>
        <dbReference type="ARBA" id="ARBA00023235"/>
    </source>
</evidence>
<dbReference type="GO" id="GO:0005737">
    <property type="term" value="C:cytoplasm"/>
    <property type="evidence" value="ECO:0007669"/>
    <property type="project" value="TreeGrafter"/>
</dbReference>
<dbReference type="PROSITE" id="PS52040">
    <property type="entry name" value="TOPO_IIA"/>
    <property type="match status" value="1"/>
</dbReference>
<keyword evidence="4" id="KW-1003">Cell membrane</keyword>
<dbReference type="InterPro" id="IPR050220">
    <property type="entry name" value="Type_II_DNA_Topoisomerases"/>
</dbReference>
<evidence type="ECO:0000256" key="6">
    <source>
        <dbReference type="ARBA" id="ARBA00023125"/>
    </source>
</evidence>
<evidence type="ECO:0000256" key="9">
    <source>
        <dbReference type="SAM" id="Coils"/>
    </source>
</evidence>
<dbReference type="NCBIfam" id="NF004044">
    <property type="entry name" value="PRK05561.1"/>
    <property type="match status" value="1"/>
</dbReference>
<reference evidence="11 13" key="1">
    <citation type="submission" date="2016-08" db="EMBL/GenBank/DDBJ databases">
        <title>New Insights into Marine Group III Euryarchaeota, from dark to light.</title>
        <authorList>
            <person name="Haro-Moreno J.M."/>
            <person name="Rodriguez-Valera F."/>
            <person name="Lopez-Garcia P."/>
            <person name="Moreira D."/>
            <person name="Martin-Cuadrado A.B."/>
        </authorList>
    </citation>
    <scope>NUCLEOTIDE SEQUENCE [LARGE SCALE GENOMIC DNA]</scope>
    <source>
        <strain evidence="11">CG-Epi2</strain>
    </source>
</reference>
<dbReference type="PANTHER" id="PTHR43493:SF1">
    <property type="entry name" value="DNA TOPOISOMERASE 4 SUBUNIT A"/>
    <property type="match status" value="1"/>
</dbReference>
<keyword evidence="5" id="KW-0799">Topoisomerase</keyword>
<dbReference type="InterPro" id="IPR013757">
    <property type="entry name" value="Topo_IIA_A_a_sf"/>
</dbReference>
<evidence type="ECO:0000313" key="11">
    <source>
        <dbReference type="EMBL" id="OIR21631.1"/>
    </source>
</evidence>
<dbReference type="InterPro" id="IPR006691">
    <property type="entry name" value="GyrA/parC_rep"/>
</dbReference>
<dbReference type="GO" id="GO:0003677">
    <property type="term" value="F:DNA binding"/>
    <property type="evidence" value="ECO:0007669"/>
    <property type="project" value="UniProtKB-KW"/>
</dbReference>
<dbReference type="AlphaFoldDB" id="A0A1J5TKZ1"/>
<dbReference type="EMBL" id="MIYZ01000009">
    <property type="protein sequence ID" value="OIR22714.1"/>
    <property type="molecule type" value="Genomic_DNA"/>
</dbReference>
<dbReference type="FunFam" id="2.120.10.90:FF:000005">
    <property type="entry name" value="DNA topoisomerase 4 subunit A"/>
    <property type="match status" value="1"/>
</dbReference>
<dbReference type="EMBL" id="MIYZ01000039">
    <property type="protein sequence ID" value="OIR21631.1"/>
    <property type="molecule type" value="Genomic_DNA"/>
</dbReference>
<sequence>MRKSYLDYAMSVIVGRALPDARDGLKPVHRRVLYAMKEMGSGSRSPYKKSARIVGDTMGKYHPHGDQAIYDTMVRMAQDFSLRYPLVDGQGNFGSIDGDKAAAMRYTESRLATIADTVLSDLDEETVEFRDNYDGSLQEPSVLPGLLPGLLVNGSSGIAVGMATNMAPHNLSEVSEAINLLIDNPSVSLAEIMEVLPGPDFPTGGTIMGRKGIFDAYSKGQGSVKMRGTVKHESTEKNEFLVVTEIPFLVQKNRLLEDVSKMVRDKKIEGIRDIRDESDQTEMRVVFELKRDAAPMIVENQLYKHSVLETSFAINNVALVKGQPRRMGLIDLLEVYIEHRKEIVTKRTQYRLKKAQERAHIVEGLLLAISQMDAVIAFIRDSAGRDAVIAGLQTEFSLSEVQSKAIADMRLYQLSRQDAEERKKELDDLKATMDELNSILADSSKVLAIIKEELSQLNEKYSDERRTLISDFDGDLATEDLIPRSQVVVMRTHEGYIKRVDLDEYQAQHRGGKGRIGIKAKEGDFPVELYSMGSHDHLLFFTTAGSMYFLKAWQIPDVSRYSKGTPLVQLLQKLDEGRQSKDEKVLCMLPVANLTGDGHYFLFATKNGIVKKTRLEEYSSRIQRAWARDQGFRAITLKENDELIGVDISEGDSQVMLATKLGMANRFSEGEVRIVGRNGQGVIGMRLKEKDEVIGMTLVNEEDILLTITEKGYGKRASASNYRLTKRGAKGVKNIKVDDKSGHVIATFTPGQANQILATTSSGKVIRTHIESIRQIARVGRGVKVMSVDEKETVVAVALHDEEDEERNVDPSPNDDMPCSECDEGKLALDGDKYICSTCGLTKDA</sequence>
<dbReference type="GO" id="GO:0009330">
    <property type="term" value="C:DNA topoisomerase type II (double strand cut, ATP-hydrolyzing) complex"/>
    <property type="evidence" value="ECO:0007669"/>
    <property type="project" value="TreeGrafter"/>
</dbReference>
<dbReference type="PANTHER" id="PTHR43493">
    <property type="entry name" value="DNA GYRASE/TOPOISOMERASE SUBUNIT A"/>
    <property type="match status" value="1"/>
</dbReference>